<dbReference type="EMBL" id="CABPRJ010000969">
    <property type="protein sequence ID" value="VVC33474.1"/>
    <property type="molecule type" value="Genomic_DNA"/>
</dbReference>
<accession>A0A5E4MPQ3</accession>
<proteinExistence type="predicted"/>
<protein>
    <submittedName>
        <fullName evidence="1">Uncharacterized protein</fullName>
    </submittedName>
</protein>
<evidence type="ECO:0000313" key="1">
    <source>
        <dbReference type="EMBL" id="VVC33474.1"/>
    </source>
</evidence>
<sequence>MSARRTRDSCAAIIIEMSSIDGLLFVWPLFERGTINIYWKQLTGKLEQVLKRQGHAAVRDTWSSGGVLLCTLLAGRTLFASGPEDTTTKIYQLRWQQ</sequence>
<gene>
    <name evidence="1" type="ORF">CINCED_3A017038</name>
</gene>
<organism evidence="1 2">
    <name type="scientific">Cinara cedri</name>
    <dbReference type="NCBI Taxonomy" id="506608"/>
    <lineage>
        <taxon>Eukaryota</taxon>
        <taxon>Metazoa</taxon>
        <taxon>Ecdysozoa</taxon>
        <taxon>Arthropoda</taxon>
        <taxon>Hexapoda</taxon>
        <taxon>Insecta</taxon>
        <taxon>Pterygota</taxon>
        <taxon>Neoptera</taxon>
        <taxon>Paraneoptera</taxon>
        <taxon>Hemiptera</taxon>
        <taxon>Sternorrhyncha</taxon>
        <taxon>Aphidomorpha</taxon>
        <taxon>Aphidoidea</taxon>
        <taxon>Aphididae</taxon>
        <taxon>Lachninae</taxon>
        <taxon>Cinara</taxon>
    </lineage>
</organism>
<keyword evidence="2" id="KW-1185">Reference proteome</keyword>
<dbReference type="Proteomes" id="UP000325440">
    <property type="component" value="Unassembled WGS sequence"/>
</dbReference>
<dbReference type="AlphaFoldDB" id="A0A5E4MPQ3"/>
<evidence type="ECO:0000313" key="2">
    <source>
        <dbReference type="Proteomes" id="UP000325440"/>
    </source>
</evidence>
<name>A0A5E4MPQ3_9HEMI</name>
<reference evidence="1 2" key="1">
    <citation type="submission" date="2019-08" db="EMBL/GenBank/DDBJ databases">
        <authorList>
            <person name="Alioto T."/>
            <person name="Alioto T."/>
            <person name="Gomez Garrido J."/>
        </authorList>
    </citation>
    <scope>NUCLEOTIDE SEQUENCE [LARGE SCALE GENOMIC DNA]</scope>
</reference>